<sequence length="220" mass="24731">MPFGPPSGWEMQDCGPLETAPNWMLLLMLNRLEELVLKTVRSYSNTRSLLMAGQMLYPTTLMLITLAPTGFFFLLCWSLFTNQHWEEISADPSQLGSSYWLGALGWVLLLAVLPVVFLVEQFVVPDPLPDLMLAAEAWWRAAVPPPYGSRSFSEGHCQNDQPFNREVVLRNCDLIGPEDMSEAAEPSDWLRGQASCCASKPRERPASVNLLRVLEVSSWQ</sequence>
<feature type="transmembrane region" description="Helical" evidence="1">
    <location>
        <begin position="56"/>
        <end position="80"/>
    </location>
</feature>
<comment type="caution">
    <text evidence="2">The sequence shown here is derived from an EMBL/GenBank/DDBJ whole genome shotgun (WGS) entry which is preliminary data.</text>
</comment>
<dbReference type="EMBL" id="JAFBMS010000111">
    <property type="protein sequence ID" value="KAG9335745.1"/>
    <property type="molecule type" value="Genomic_DNA"/>
</dbReference>
<reference evidence="2" key="1">
    <citation type="thesis" date="2021" institute="BYU ScholarsArchive" country="Provo, UT, USA">
        <title>Applications of and Algorithms for Genome Assembly and Genomic Analyses with an Emphasis on Marine Teleosts.</title>
        <authorList>
            <person name="Pickett B.D."/>
        </authorList>
    </citation>
    <scope>NUCLEOTIDE SEQUENCE</scope>
    <source>
        <strain evidence="2">HI-2016</strain>
    </source>
</reference>
<keyword evidence="1" id="KW-0472">Membrane</keyword>
<accession>A0A8T2N5T5</accession>
<name>A0A8T2N5T5_9TELE</name>
<gene>
    <name evidence="2" type="ORF">JZ751_004174</name>
</gene>
<evidence type="ECO:0000313" key="2">
    <source>
        <dbReference type="EMBL" id="KAG9335745.1"/>
    </source>
</evidence>
<evidence type="ECO:0000313" key="3">
    <source>
        <dbReference type="Proteomes" id="UP000824540"/>
    </source>
</evidence>
<dbReference type="AlphaFoldDB" id="A0A8T2N5T5"/>
<dbReference type="OrthoDB" id="9926994at2759"/>
<organism evidence="2 3">
    <name type="scientific">Albula glossodonta</name>
    <name type="common">roundjaw bonefish</name>
    <dbReference type="NCBI Taxonomy" id="121402"/>
    <lineage>
        <taxon>Eukaryota</taxon>
        <taxon>Metazoa</taxon>
        <taxon>Chordata</taxon>
        <taxon>Craniata</taxon>
        <taxon>Vertebrata</taxon>
        <taxon>Euteleostomi</taxon>
        <taxon>Actinopterygii</taxon>
        <taxon>Neopterygii</taxon>
        <taxon>Teleostei</taxon>
        <taxon>Albuliformes</taxon>
        <taxon>Albulidae</taxon>
        <taxon>Albula</taxon>
    </lineage>
</organism>
<keyword evidence="1" id="KW-0812">Transmembrane</keyword>
<protein>
    <submittedName>
        <fullName evidence="2">Uncharacterized protein</fullName>
    </submittedName>
</protein>
<keyword evidence="3" id="KW-1185">Reference proteome</keyword>
<keyword evidence="1" id="KW-1133">Transmembrane helix</keyword>
<dbReference type="Proteomes" id="UP000824540">
    <property type="component" value="Unassembled WGS sequence"/>
</dbReference>
<feature type="transmembrane region" description="Helical" evidence="1">
    <location>
        <begin position="100"/>
        <end position="119"/>
    </location>
</feature>
<proteinExistence type="predicted"/>
<evidence type="ECO:0000256" key="1">
    <source>
        <dbReference type="SAM" id="Phobius"/>
    </source>
</evidence>